<dbReference type="EMBL" id="MIGC01004356">
    <property type="protein sequence ID" value="PHJ18176.1"/>
    <property type="molecule type" value="Genomic_DNA"/>
</dbReference>
<gene>
    <name evidence="2" type="ORF">CSUI_007999</name>
</gene>
<dbReference type="AlphaFoldDB" id="A0A2C6KP74"/>
<name>A0A2C6KP74_9APIC</name>
<sequence>IQGGRSFKGRRRSREGLVAPEEGRDETRNPFHSAYSSQGAGKEKSFKKSHRCERPG</sequence>
<accession>A0A2C6KP74</accession>
<evidence type="ECO:0000256" key="1">
    <source>
        <dbReference type="SAM" id="MobiDB-lite"/>
    </source>
</evidence>
<feature type="region of interest" description="Disordered" evidence="1">
    <location>
        <begin position="1"/>
        <end position="56"/>
    </location>
</feature>
<comment type="caution">
    <text evidence="2">The sequence shown here is derived from an EMBL/GenBank/DDBJ whole genome shotgun (WGS) entry which is preliminary data.</text>
</comment>
<feature type="compositionally biased region" description="Basic and acidic residues" evidence="1">
    <location>
        <begin position="41"/>
        <end position="56"/>
    </location>
</feature>
<reference evidence="2 3" key="1">
    <citation type="journal article" date="2017" name="Int. J. Parasitol.">
        <title>The genome of the protozoan parasite Cystoisospora suis and a reverse vaccinology approach to identify vaccine candidates.</title>
        <authorList>
            <person name="Palmieri N."/>
            <person name="Shrestha A."/>
            <person name="Ruttkowski B."/>
            <person name="Beck T."/>
            <person name="Vogl C."/>
            <person name="Tomley F."/>
            <person name="Blake D.P."/>
            <person name="Joachim A."/>
        </authorList>
    </citation>
    <scope>NUCLEOTIDE SEQUENCE [LARGE SCALE GENOMIC DNA]</scope>
    <source>
        <strain evidence="2 3">Wien I</strain>
    </source>
</reference>
<dbReference type="Proteomes" id="UP000221165">
    <property type="component" value="Unassembled WGS sequence"/>
</dbReference>
<evidence type="ECO:0000313" key="2">
    <source>
        <dbReference type="EMBL" id="PHJ18176.1"/>
    </source>
</evidence>
<organism evidence="2 3">
    <name type="scientific">Cystoisospora suis</name>
    <dbReference type="NCBI Taxonomy" id="483139"/>
    <lineage>
        <taxon>Eukaryota</taxon>
        <taxon>Sar</taxon>
        <taxon>Alveolata</taxon>
        <taxon>Apicomplexa</taxon>
        <taxon>Conoidasida</taxon>
        <taxon>Coccidia</taxon>
        <taxon>Eucoccidiorida</taxon>
        <taxon>Eimeriorina</taxon>
        <taxon>Sarcocystidae</taxon>
        <taxon>Cystoisospora</taxon>
    </lineage>
</organism>
<feature type="non-terminal residue" evidence="2">
    <location>
        <position position="56"/>
    </location>
</feature>
<dbReference type="GeneID" id="94431350"/>
<dbReference type="VEuPathDB" id="ToxoDB:CSUI_007999"/>
<protein>
    <submittedName>
        <fullName evidence="2">Uncharacterized protein</fullName>
    </submittedName>
</protein>
<evidence type="ECO:0000313" key="3">
    <source>
        <dbReference type="Proteomes" id="UP000221165"/>
    </source>
</evidence>
<dbReference type="RefSeq" id="XP_067919885.1">
    <property type="nucleotide sequence ID" value="XM_068068139.1"/>
</dbReference>
<feature type="non-terminal residue" evidence="2">
    <location>
        <position position="1"/>
    </location>
</feature>
<proteinExistence type="predicted"/>
<keyword evidence="3" id="KW-1185">Reference proteome</keyword>